<dbReference type="RefSeq" id="WP_006747928.1">
    <property type="nucleotide sequence ID" value="NZ_CP007029.1"/>
</dbReference>
<keyword evidence="2" id="KW-0472">Membrane</keyword>
<keyword evidence="5" id="KW-1185">Reference proteome</keyword>
<feature type="compositionally biased region" description="Low complexity" evidence="1">
    <location>
        <begin position="331"/>
        <end position="372"/>
    </location>
</feature>
<evidence type="ECO:0000259" key="3">
    <source>
        <dbReference type="Pfam" id="PF13464"/>
    </source>
</evidence>
<dbReference type="PANTHER" id="PTHR34475:SF1">
    <property type="entry name" value="CYTOSKELETON PROTEIN RODZ"/>
    <property type="match status" value="1"/>
</dbReference>
<feature type="compositionally biased region" description="Basic and acidic residues" evidence="1">
    <location>
        <begin position="1"/>
        <end position="15"/>
    </location>
</feature>
<protein>
    <recommendedName>
        <fullName evidence="3">Cytoskeleton protein RodZ-like C-terminal domain-containing protein</fullName>
    </recommendedName>
</protein>
<evidence type="ECO:0000256" key="2">
    <source>
        <dbReference type="SAM" id="Phobius"/>
    </source>
</evidence>
<organism evidence="4 5">
    <name type="scientific">Thioalkalivibrio paradoxus ARh 1</name>
    <dbReference type="NCBI Taxonomy" id="713585"/>
    <lineage>
        <taxon>Bacteria</taxon>
        <taxon>Pseudomonadati</taxon>
        <taxon>Pseudomonadota</taxon>
        <taxon>Gammaproteobacteria</taxon>
        <taxon>Chromatiales</taxon>
        <taxon>Ectothiorhodospiraceae</taxon>
        <taxon>Thioalkalivibrio</taxon>
    </lineage>
</organism>
<evidence type="ECO:0000256" key="1">
    <source>
        <dbReference type="SAM" id="MobiDB-lite"/>
    </source>
</evidence>
<accession>W0DNP8</accession>
<dbReference type="EMBL" id="CP007029">
    <property type="protein sequence ID" value="AHF00195.1"/>
    <property type="molecule type" value="Genomic_DNA"/>
</dbReference>
<dbReference type="PANTHER" id="PTHR34475">
    <property type="match status" value="1"/>
</dbReference>
<dbReference type="STRING" id="713585.THITH_11910"/>
<keyword evidence="2" id="KW-1133">Transmembrane helix</keyword>
<proteinExistence type="predicted"/>
<feature type="domain" description="Cytoskeleton protein RodZ-like C-terminal" evidence="3">
    <location>
        <begin position="380"/>
        <end position="452"/>
    </location>
</feature>
<dbReference type="GO" id="GO:0003677">
    <property type="term" value="F:DNA binding"/>
    <property type="evidence" value="ECO:0007669"/>
    <property type="project" value="InterPro"/>
</dbReference>
<dbReference type="Gene3D" id="1.10.260.40">
    <property type="entry name" value="lambda repressor-like DNA-binding domains"/>
    <property type="match status" value="1"/>
</dbReference>
<feature type="region of interest" description="Disordered" evidence="1">
    <location>
        <begin position="236"/>
        <end position="282"/>
    </location>
</feature>
<feature type="compositionally biased region" description="Pro residues" evidence="1">
    <location>
        <begin position="318"/>
        <end position="330"/>
    </location>
</feature>
<keyword evidence="2" id="KW-0812">Transmembrane</keyword>
<dbReference type="Pfam" id="PF13413">
    <property type="entry name" value="HTH_25"/>
    <property type="match status" value="1"/>
</dbReference>
<feature type="transmembrane region" description="Helical" evidence="2">
    <location>
        <begin position="188"/>
        <end position="210"/>
    </location>
</feature>
<dbReference type="Pfam" id="PF13464">
    <property type="entry name" value="RodZ_C"/>
    <property type="match status" value="1"/>
</dbReference>
<dbReference type="InterPro" id="IPR025194">
    <property type="entry name" value="RodZ-like_C"/>
</dbReference>
<dbReference type="Proteomes" id="UP000005289">
    <property type="component" value="Chromosome"/>
</dbReference>
<name>W0DNP8_9GAMM</name>
<evidence type="ECO:0000313" key="4">
    <source>
        <dbReference type="EMBL" id="AHF00195.1"/>
    </source>
</evidence>
<reference evidence="4 5" key="1">
    <citation type="submission" date="2013-12" db="EMBL/GenBank/DDBJ databases">
        <authorList>
            <consortium name="DOE Joint Genome Institute"/>
            <person name="Muyzer G."/>
            <person name="Huntemann M."/>
            <person name="Han J."/>
            <person name="Chen A."/>
            <person name="Kyrpides N."/>
            <person name="Mavromatis K."/>
            <person name="Markowitz V."/>
            <person name="Palaniappan K."/>
            <person name="Ivanova N."/>
            <person name="Schaumberg A."/>
            <person name="Pati A."/>
            <person name="Liolios K."/>
            <person name="Nordberg H.P."/>
            <person name="Cantor M.N."/>
            <person name="Hua S.X."/>
            <person name="Woyke T."/>
        </authorList>
    </citation>
    <scope>NUCLEOTIDE SEQUENCE [LARGE SCALE GENOMIC DNA]</scope>
    <source>
        <strain evidence="4 5">ARh 1</strain>
    </source>
</reference>
<gene>
    <name evidence="4" type="ORF">THITH_11910</name>
</gene>
<dbReference type="InterPro" id="IPR050400">
    <property type="entry name" value="Bact_Cytoskel_RodZ"/>
</dbReference>
<evidence type="ECO:0000313" key="5">
    <source>
        <dbReference type="Proteomes" id="UP000005289"/>
    </source>
</evidence>
<dbReference type="InterPro" id="IPR010982">
    <property type="entry name" value="Lambda_DNA-bd_dom_sf"/>
</dbReference>
<feature type="region of interest" description="Disordered" evidence="1">
    <location>
        <begin position="307"/>
        <end position="372"/>
    </location>
</feature>
<sequence length="456" mass="47918">MVERREKEPVFGHLDDVDETGDLSAGGRLRSGSRRSEAETPGPEVSGLAADRRDQEPAPLPAAYDAGRPASDLLNTRVQSPEPPATDAEALSGSPGAGMRGAREQRGLDIGTLAMRTRLSRRIIEAMEANRFDSIPPAYVRGYLRAVARELGADADRWIRAYEGLGYSDPIVRPTVQRNPSGHLGFSAALWYTMVAAILVTAFGLGIYAWTEGEPERGNPLAGLVAWVGEIPSRFATTPSEPAAPDHEPVAGVPSAPAAPPDEPADVAWGPGGEPVGPVAEPLALEPLPEPLASVVDPEVGVDVAPRQEPDREHAAPPAVPNADAPPPQIEPAEAAPTPATPAVEPDAPAPDATAPDTAVTEAPAETVAAPAEEGSAVLTLAFEDTSWVEIRSASDRVELRGIYHSGDEQRVVVELPARVVLGNAPAVRLVRDAAPVDLAPHTRGDRTARFSLDLE</sequence>
<dbReference type="AlphaFoldDB" id="W0DNP8"/>
<feature type="region of interest" description="Disordered" evidence="1">
    <location>
        <begin position="1"/>
        <end position="105"/>
    </location>
</feature>
<dbReference type="KEGG" id="tti:THITH_11910"/>
<dbReference type="HOGENOM" id="CLU_047530_3_1_6"/>